<dbReference type="SUPFAM" id="SSF140996">
    <property type="entry name" value="Hermes dimerisation domain"/>
    <property type="match status" value="1"/>
</dbReference>
<dbReference type="AlphaFoldDB" id="A0A814S6Z9"/>
<evidence type="ECO:0000313" key="3">
    <source>
        <dbReference type="Proteomes" id="UP000663829"/>
    </source>
</evidence>
<comment type="caution">
    <text evidence="1">The sequence shown here is derived from an EMBL/GenBank/DDBJ whole genome shotgun (WGS) entry which is preliminary data.</text>
</comment>
<name>A0A814S6Z9_9BILA</name>
<accession>A0A814S6Z9</accession>
<protein>
    <submittedName>
        <fullName evidence="1">Uncharacterized protein</fullName>
    </submittedName>
</protein>
<gene>
    <name evidence="1" type="ORF">GPM918_LOCUS20788</name>
    <name evidence="2" type="ORF">SRO942_LOCUS20785</name>
</gene>
<evidence type="ECO:0000313" key="2">
    <source>
        <dbReference type="EMBL" id="CAF3906683.1"/>
    </source>
</evidence>
<dbReference type="EMBL" id="CAJNOQ010006654">
    <property type="protein sequence ID" value="CAF1143058.1"/>
    <property type="molecule type" value="Genomic_DNA"/>
</dbReference>
<evidence type="ECO:0000313" key="1">
    <source>
        <dbReference type="EMBL" id="CAF1143058.1"/>
    </source>
</evidence>
<dbReference type="Gene3D" id="1.10.10.1070">
    <property type="entry name" value="Zinc finger, BED domain-containing"/>
    <property type="match status" value="1"/>
</dbReference>
<reference evidence="1" key="1">
    <citation type="submission" date="2021-02" db="EMBL/GenBank/DDBJ databases">
        <authorList>
            <person name="Nowell W R."/>
        </authorList>
    </citation>
    <scope>NUCLEOTIDE SEQUENCE</scope>
</reference>
<organism evidence="1 3">
    <name type="scientific">Didymodactylos carnosus</name>
    <dbReference type="NCBI Taxonomy" id="1234261"/>
    <lineage>
        <taxon>Eukaryota</taxon>
        <taxon>Metazoa</taxon>
        <taxon>Spiralia</taxon>
        <taxon>Gnathifera</taxon>
        <taxon>Rotifera</taxon>
        <taxon>Eurotatoria</taxon>
        <taxon>Bdelloidea</taxon>
        <taxon>Philodinida</taxon>
        <taxon>Philodinidae</taxon>
        <taxon>Didymodactylos</taxon>
    </lineage>
</organism>
<proteinExistence type="predicted"/>
<keyword evidence="3" id="KW-1185">Reference proteome</keyword>
<dbReference type="EMBL" id="CAJOBC010006654">
    <property type="protein sequence ID" value="CAF3906683.1"/>
    <property type="molecule type" value="Genomic_DNA"/>
</dbReference>
<dbReference type="Proteomes" id="UP000681722">
    <property type="component" value="Unassembled WGS sequence"/>
</dbReference>
<dbReference type="OrthoDB" id="10051975at2759"/>
<sequence length="132" mass="15210">MLYCMDLWVGFISLPGLRHVSPKRCKTPHLMKFGAKFSTVHDFYSSSKQLPIPKQLKLHVTQAYTEFCALDIRTFNVMIGDGFQNLAKVLFDAGRSMYKSSIEIKDLLAHLTTISRNVSRLYEELVNHQKEK</sequence>
<dbReference type="Proteomes" id="UP000663829">
    <property type="component" value="Unassembled WGS sequence"/>
</dbReference>